<dbReference type="OrthoDB" id="4423830at2"/>
<reference evidence="1 2" key="1">
    <citation type="submission" date="2016-10" db="EMBL/GenBank/DDBJ databases">
        <authorList>
            <person name="de Groot N.N."/>
        </authorList>
    </citation>
    <scope>NUCLEOTIDE SEQUENCE [LARGE SCALE GENOMIC DNA]</scope>
    <source>
        <strain evidence="1 2">DSM 45434</strain>
    </source>
</reference>
<dbReference type="STRING" id="1203190.GCA_000312345_01221"/>
<evidence type="ECO:0000313" key="2">
    <source>
        <dbReference type="Proteomes" id="UP000182237"/>
    </source>
</evidence>
<dbReference type="Gene3D" id="3.40.190.10">
    <property type="entry name" value="Periplasmic binding protein-like II"/>
    <property type="match status" value="1"/>
</dbReference>
<sequence>MTQPRWLAAAGVAAASVVFAVGVSLIADGIAVVSAADDRPAVTIGVEPRSPEQLVLGEIYQQLLLSQGRQADVVALTPADELGWGEVSFAVTCTGTALRHFDARGAEELRAQLADEADGESTPSEETYAAAVGVMPGHVMTVDPSPAEGCGGSHEGALPENIIPVFQKALFTRGERQGINSATRALDTDDVAEMAENVAGGTEPQEAVAEWLQEYMGIRVSDRPSVGTATEANQPPAV</sequence>
<accession>A0A1H1QCP1</accession>
<keyword evidence="2" id="KW-1185">Reference proteome</keyword>
<evidence type="ECO:0000313" key="1">
    <source>
        <dbReference type="EMBL" id="SDS21200.1"/>
    </source>
</evidence>
<name>A0A1H1QCP1_9CORY</name>
<dbReference type="RefSeq" id="WP_019194053.1">
    <property type="nucleotide sequence ID" value="NZ_LT629765.1"/>
</dbReference>
<gene>
    <name evidence="1" type="ORF">SAMN04488539_1232</name>
</gene>
<proteinExistence type="predicted"/>
<organism evidence="1 2">
    <name type="scientific">Corynebacterium timonense</name>
    <dbReference type="NCBI Taxonomy" id="441500"/>
    <lineage>
        <taxon>Bacteria</taxon>
        <taxon>Bacillati</taxon>
        <taxon>Actinomycetota</taxon>
        <taxon>Actinomycetes</taxon>
        <taxon>Mycobacteriales</taxon>
        <taxon>Corynebacteriaceae</taxon>
        <taxon>Corynebacterium</taxon>
    </lineage>
</organism>
<dbReference type="Proteomes" id="UP000182237">
    <property type="component" value="Chromosome I"/>
</dbReference>
<protein>
    <submittedName>
        <fullName evidence="1">Uncharacterized protein</fullName>
    </submittedName>
</protein>
<dbReference type="AlphaFoldDB" id="A0A1H1QCP1"/>
<dbReference type="EMBL" id="LT629765">
    <property type="protein sequence ID" value="SDS21200.1"/>
    <property type="molecule type" value="Genomic_DNA"/>
</dbReference>
<dbReference type="eggNOG" id="ENOG5030TK4">
    <property type="taxonomic scope" value="Bacteria"/>
</dbReference>